<dbReference type="AlphaFoldDB" id="A0AAN9A5F2"/>
<dbReference type="Proteomes" id="UP001381693">
    <property type="component" value="Unassembled WGS sequence"/>
</dbReference>
<feature type="transmembrane region" description="Helical" evidence="1">
    <location>
        <begin position="12"/>
        <end position="30"/>
    </location>
</feature>
<comment type="caution">
    <text evidence="2">The sequence shown here is derived from an EMBL/GenBank/DDBJ whole genome shotgun (WGS) entry which is preliminary data.</text>
</comment>
<feature type="non-terminal residue" evidence="2">
    <location>
        <position position="1"/>
    </location>
</feature>
<feature type="non-terminal residue" evidence="2">
    <location>
        <position position="53"/>
    </location>
</feature>
<gene>
    <name evidence="2" type="ORF">SK128_026672</name>
</gene>
<accession>A0AAN9A5F2</accession>
<name>A0AAN9A5F2_HALRR</name>
<dbReference type="EMBL" id="JAXCGZ010015436">
    <property type="protein sequence ID" value="KAK7070297.1"/>
    <property type="molecule type" value="Genomic_DNA"/>
</dbReference>
<evidence type="ECO:0000313" key="3">
    <source>
        <dbReference type="Proteomes" id="UP001381693"/>
    </source>
</evidence>
<evidence type="ECO:0000256" key="1">
    <source>
        <dbReference type="SAM" id="Phobius"/>
    </source>
</evidence>
<proteinExistence type="predicted"/>
<keyword evidence="1" id="KW-1133">Transmembrane helix</keyword>
<keyword evidence="1" id="KW-0812">Transmembrane</keyword>
<reference evidence="2 3" key="1">
    <citation type="submission" date="2023-11" db="EMBL/GenBank/DDBJ databases">
        <title>Halocaridina rubra genome assembly.</title>
        <authorList>
            <person name="Smith C."/>
        </authorList>
    </citation>
    <scope>NUCLEOTIDE SEQUENCE [LARGE SCALE GENOMIC DNA]</scope>
    <source>
        <strain evidence="2">EP-1</strain>
        <tissue evidence="2">Whole</tissue>
    </source>
</reference>
<keyword evidence="3" id="KW-1185">Reference proteome</keyword>
<organism evidence="2 3">
    <name type="scientific">Halocaridina rubra</name>
    <name type="common">Hawaiian red shrimp</name>
    <dbReference type="NCBI Taxonomy" id="373956"/>
    <lineage>
        <taxon>Eukaryota</taxon>
        <taxon>Metazoa</taxon>
        <taxon>Ecdysozoa</taxon>
        <taxon>Arthropoda</taxon>
        <taxon>Crustacea</taxon>
        <taxon>Multicrustacea</taxon>
        <taxon>Malacostraca</taxon>
        <taxon>Eumalacostraca</taxon>
        <taxon>Eucarida</taxon>
        <taxon>Decapoda</taxon>
        <taxon>Pleocyemata</taxon>
        <taxon>Caridea</taxon>
        <taxon>Atyoidea</taxon>
        <taxon>Atyidae</taxon>
        <taxon>Halocaridina</taxon>
    </lineage>
</organism>
<keyword evidence="1" id="KW-0472">Membrane</keyword>
<sequence>TTYASTRPQLTTFSTCSMICACLLPPVALLSPQKKAGFLLHATAEHCLHSPWV</sequence>
<evidence type="ECO:0000313" key="2">
    <source>
        <dbReference type="EMBL" id="KAK7070297.1"/>
    </source>
</evidence>
<protein>
    <submittedName>
        <fullName evidence="2">Uncharacterized protein</fullName>
    </submittedName>
</protein>